<keyword evidence="3" id="KW-1185">Reference proteome</keyword>
<accession>A0ABP8M977</accession>
<dbReference type="EMBL" id="BAABGA010000008">
    <property type="protein sequence ID" value="GAA4445647.1"/>
    <property type="molecule type" value="Genomic_DNA"/>
</dbReference>
<reference evidence="3" key="1">
    <citation type="journal article" date="2019" name="Int. J. Syst. Evol. Microbiol.">
        <title>The Global Catalogue of Microorganisms (GCM) 10K type strain sequencing project: providing services to taxonomists for standard genome sequencing and annotation.</title>
        <authorList>
            <consortium name="The Broad Institute Genomics Platform"/>
            <consortium name="The Broad Institute Genome Sequencing Center for Infectious Disease"/>
            <person name="Wu L."/>
            <person name="Ma J."/>
        </authorList>
    </citation>
    <scope>NUCLEOTIDE SEQUENCE [LARGE SCALE GENOMIC DNA]</scope>
    <source>
        <strain evidence="3">JCM 17759</strain>
    </source>
</reference>
<feature type="transmembrane region" description="Helical" evidence="1">
    <location>
        <begin position="56"/>
        <end position="73"/>
    </location>
</feature>
<evidence type="ECO:0000313" key="3">
    <source>
        <dbReference type="Proteomes" id="UP001500840"/>
    </source>
</evidence>
<proteinExistence type="predicted"/>
<comment type="caution">
    <text evidence="2">The sequence shown here is derived from an EMBL/GenBank/DDBJ whole genome shotgun (WGS) entry which is preliminary data.</text>
</comment>
<gene>
    <name evidence="2" type="ORF">GCM10023156_05530</name>
</gene>
<keyword evidence="1" id="KW-0812">Transmembrane</keyword>
<feature type="transmembrane region" description="Helical" evidence="1">
    <location>
        <begin position="25"/>
        <end position="44"/>
    </location>
</feature>
<evidence type="ECO:0000256" key="1">
    <source>
        <dbReference type="SAM" id="Phobius"/>
    </source>
</evidence>
<evidence type="ECO:0008006" key="4">
    <source>
        <dbReference type="Google" id="ProtNLM"/>
    </source>
</evidence>
<keyword evidence="1" id="KW-1133">Transmembrane helix</keyword>
<protein>
    <recommendedName>
        <fullName evidence="4">PH domain-containing protein</fullName>
    </recommendedName>
</protein>
<keyword evidence="1" id="KW-0472">Membrane</keyword>
<dbReference type="RefSeq" id="WP_345319179.1">
    <property type="nucleotide sequence ID" value="NZ_BAABGA010000008.1"/>
</dbReference>
<name>A0ABP8M977_9BACT</name>
<dbReference type="Proteomes" id="UP001500840">
    <property type="component" value="Unassembled WGS sequence"/>
</dbReference>
<sequence>MNSLSTKADSLGTVKKSLRPKKENLIAGYAIIFLFCCGAGYFLYTASQDFDPTKRYILGSLFLVAATGMAWFVRSLSRLTVIIHERGFVVHRGRSQLAFPWDSIQCVNEHLYTEVIPPLHGAAGVVTKKAFGKTTRSYTVVRDDGASFFFDDNVVAWFASGRPAPQRTAYT</sequence>
<organism evidence="2 3">
    <name type="scientific">Novipirellula rosea</name>
    <dbReference type="NCBI Taxonomy" id="1031540"/>
    <lineage>
        <taxon>Bacteria</taxon>
        <taxon>Pseudomonadati</taxon>
        <taxon>Planctomycetota</taxon>
        <taxon>Planctomycetia</taxon>
        <taxon>Pirellulales</taxon>
        <taxon>Pirellulaceae</taxon>
        <taxon>Novipirellula</taxon>
    </lineage>
</organism>
<evidence type="ECO:0000313" key="2">
    <source>
        <dbReference type="EMBL" id="GAA4445647.1"/>
    </source>
</evidence>